<feature type="transmembrane region" description="Helical" evidence="1">
    <location>
        <begin position="286"/>
        <end position="306"/>
    </location>
</feature>
<sequence>MSDIAIGRPDGQGALFRARTVALLLAIGIAGFIAMLVLGAYAPDLRSGRNGGAHALSNAVTGYSGLVKLAEATGRHPRILRDPRQFDTEDLLVVTPETGAVDISAALQERTTRPTLFILPKWRTVPDRDHGGWARYRGLLPLFEPIGVLAPEYRFTMRQYRSGGGLLTSHMGIGHMGFGRFWAPRPIQTITGLQRDAGKDRRLTPLLTDRSGGIVLARIGEGPLYVLADPDLLNNRGMKQLDQAAAALTLLDWMNNTGAGGIAFDVSMNGFGHSRSPLKLLFEPPFLAMTLAIAAALLLTGLHALGRFGPVRPRERAIAFGKAALVDNSALLIRKAGREARLGGRYAAAVRDRAARAFGAPARLRDGALDDYLDALKGRRRFTDLAQAADAATNRHSLLEAAQALHDWQGEKTE</sequence>
<dbReference type="KEGG" id="sch:Sphch_1896"/>
<dbReference type="STRING" id="690566.Sphch_1896"/>
<dbReference type="Proteomes" id="UP000007150">
    <property type="component" value="Chromosome 1"/>
</dbReference>
<proteinExistence type="predicted"/>
<dbReference type="EMBL" id="CP002798">
    <property type="protein sequence ID" value="AEG49573.1"/>
    <property type="molecule type" value="Genomic_DNA"/>
</dbReference>
<feature type="transmembrane region" description="Helical" evidence="1">
    <location>
        <begin position="21"/>
        <end position="42"/>
    </location>
</feature>
<keyword evidence="3" id="KW-1185">Reference proteome</keyword>
<evidence type="ECO:0000313" key="3">
    <source>
        <dbReference type="Proteomes" id="UP000007150"/>
    </source>
</evidence>
<reference evidence="2 3" key="1">
    <citation type="submission" date="2011-05" db="EMBL/GenBank/DDBJ databases">
        <title>Complete sequence of chromosome 1 of Sphingobium chlorophenolicum L-1.</title>
        <authorList>
            <consortium name="US DOE Joint Genome Institute"/>
            <person name="Lucas S."/>
            <person name="Han J."/>
            <person name="Lapidus A."/>
            <person name="Cheng J.-F."/>
            <person name="Goodwin L."/>
            <person name="Pitluck S."/>
            <person name="Peters L."/>
            <person name="Daligault H."/>
            <person name="Han C."/>
            <person name="Tapia R."/>
            <person name="Land M."/>
            <person name="Hauser L."/>
            <person name="Kyrpides N."/>
            <person name="Ivanova N."/>
            <person name="Pagani I."/>
            <person name="Turner P."/>
            <person name="Copley S."/>
            <person name="Woyke T."/>
        </authorList>
    </citation>
    <scope>NUCLEOTIDE SEQUENCE [LARGE SCALE GENOMIC DNA]</scope>
    <source>
        <strain evidence="2 3">L-1</strain>
    </source>
</reference>
<evidence type="ECO:0000313" key="2">
    <source>
        <dbReference type="EMBL" id="AEG49573.1"/>
    </source>
</evidence>
<name>F6EUC0_SPHCR</name>
<protein>
    <recommendedName>
        <fullName evidence="4">DUF4350 domain-containing protein</fullName>
    </recommendedName>
</protein>
<keyword evidence="1" id="KW-1133">Transmembrane helix</keyword>
<dbReference type="HOGENOM" id="CLU_047546_0_0_5"/>
<keyword evidence="1" id="KW-0472">Membrane</keyword>
<evidence type="ECO:0000256" key="1">
    <source>
        <dbReference type="SAM" id="Phobius"/>
    </source>
</evidence>
<gene>
    <name evidence="2" type="ORF">Sphch_1896</name>
</gene>
<dbReference type="RefSeq" id="WP_013847821.1">
    <property type="nucleotide sequence ID" value="NC_015593.1"/>
</dbReference>
<organism evidence="2 3">
    <name type="scientific">Sphingobium chlorophenolicum L-1</name>
    <dbReference type="NCBI Taxonomy" id="690566"/>
    <lineage>
        <taxon>Bacteria</taxon>
        <taxon>Pseudomonadati</taxon>
        <taxon>Pseudomonadota</taxon>
        <taxon>Alphaproteobacteria</taxon>
        <taxon>Sphingomonadales</taxon>
        <taxon>Sphingomonadaceae</taxon>
        <taxon>Sphingobium</taxon>
    </lineage>
</organism>
<evidence type="ECO:0008006" key="4">
    <source>
        <dbReference type="Google" id="ProtNLM"/>
    </source>
</evidence>
<dbReference type="AlphaFoldDB" id="F6EUC0"/>
<keyword evidence="1" id="KW-0812">Transmembrane</keyword>
<accession>F6EUC0</accession>